<accession>A0AAD9TI56</accession>
<dbReference type="PANTHER" id="PTHR48449">
    <property type="entry name" value="DUF1985 DOMAIN-CONTAINING PROTEIN"/>
    <property type="match status" value="1"/>
</dbReference>
<protein>
    <submittedName>
        <fullName evidence="1">Uncharacterized protein</fullName>
    </submittedName>
</protein>
<dbReference type="Proteomes" id="UP001280121">
    <property type="component" value="Unassembled WGS sequence"/>
</dbReference>
<dbReference type="EMBL" id="JANJYI010000009">
    <property type="protein sequence ID" value="KAK2636237.1"/>
    <property type="molecule type" value="Genomic_DNA"/>
</dbReference>
<comment type="caution">
    <text evidence="1">The sequence shown here is derived from an EMBL/GenBank/DDBJ whole genome shotgun (WGS) entry which is preliminary data.</text>
</comment>
<sequence>MVSNEEEDLDQYLVYSKNTWSFNITINTHHKHKFIRQIESVLDNCGELDEFRSRCFGHYLDLSAGGYFQAQYMHNLILRQITHPGVNMNEMWFVLGMTKFWTMEVISVMCHKLGHYIGSGYPCFKKIDFIIKASKIRETWLEMELEGKLTGQQELTPTKRESKQDYWVDVDVDVDMSIGPRFEPSILIGANEGEA</sequence>
<gene>
    <name evidence="1" type="ORF">Ddye_031029</name>
</gene>
<evidence type="ECO:0000313" key="2">
    <source>
        <dbReference type="Proteomes" id="UP001280121"/>
    </source>
</evidence>
<evidence type="ECO:0000313" key="1">
    <source>
        <dbReference type="EMBL" id="KAK2636237.1"/>
    </source>
</evidence>
<proteinExistence type="predicted"/>
<reference evidence="1" key="1">
    <citation type="journal article" date="2023" name="Plant J.">
        <title>Genome sequences and population genomics provide insights into the demographic history, inbreeding, and mutation load of two 'living fossil' tree species of Dipteronia.</title>
        <authorList>
            <person name="Feng Y."/>
            <person name="Comes H.P."/>
            <person name="Chen J."/>
            <person name="Zhu S."/>
            <person name="Lu R."/>
            <person name="Zhang X."/>
            <person name="Li P."/>
            <person name="Qiu J."/>
            <person name="Olsen K.M."/>
            <person name="Qiu Y."/>
        </authorList>
    </citation>
    <scope>NUCLEOTIDE SEQUENCE</scope>
    <source>
        <strain evidence="1">KIB01</strain>
    </source>
</reference>
<name>A0AAD9TI56_9ROSI</name>
<dbReference type="PANTHER" id="PTHR48449:SF1">
    <property type="entry name" value="DUF1985 DOMAIN-CONTAINING PROTEIN"/>
    <property type="match status" value="1"/>
</dbReference>
<keyword evidence="2" id="KW-1185">Reference proteome</keyword>
<dbReference type="AlphaFoldDB" id="A0AAD9TI56"/>
<organism evidence="1 2">
    <name type="scientific">Dipteronia dyeriana</name>
    <dbReference type="NCBI Taxonomy" id="168575"/>
    <lineage>
        <taxon>Eukaryota</taxon>
        <taxon>Viridiplantae</taxon>
        <taxon>Streptophyta</taxon>
        <taxon>Embryophyta</taxon>
        <taxon>Tracheophyta</taxon>
        <taxon>Spermatophyta</taxon>
        <taxon>Magnoliopsida</taxon>
        <taxon>eudicotyledons</taxon>
        <taxon>Gunneridae</taxon>
        <taxon>Pentapetalae</taxon>
        <taxon>rosids</taxon>
        <taxon>malvids</taxon>
        <taxon>Sapindales</taxon>
        <taxon>Sapindaceae</taxon>
        <taxon>Hippocastanoideae</taxon>
        <taxon>Acereae</taxon>
        <taxon>Dipteronia</taxon>
    </lineage>
</organism>